<evidence type="ECO:0000256" key="1">
    <source>
        <dbReference type="SAM" id="Coils"/>
    </source>
</evidence>
<feature type="compositionally biased region" description="Low complexity" evidence="2">
    <location>
        <begin position="24"/>
        <end position="43"/>
    </location>
</feature>
<feature type="region of interest" description="Disordered" evidence="2">
    <location>
        <begin position="686"/>
        <end position="735"/>
    </location>
</feature>
<keyword evidence="1" id="KW-0175">Coiled coil</keyword>
<feature type="region of interest" description="Disordered" evidence="2">
    <location>
        <begin position="488"/>
        <end position="507"/>
    </location>
</feature>
<proteinExistence type="predicted"/>
<sequence length="1358" mass="150327">MPDEPLPANIHPADTNGNLDNPPLADDASGGSNSGVSSGLDNSFTPRAGGWSRGEAVRGEYRGKTEILTPESEIDFGPETEYRLWRKVNELSSIMGDNPGVGLTGLYIKDKNADWRTQAISASWQEFGGILDQLDIISQQLAEKAVEIAAATVGPTKTKLENERDVFIKERDKLIKVKDERSQTLSGQHIFGGIVEAMQANYFVAQQELAISAQVGLALSKDQDRNLAFVLPTPQDIDIILQQAIPAADRGKLIYLKEKLGIKGLSDKLKAKHLYLILSELAVGGAADLAVTQLLNNPSLGKAAGIGGVALAGLHSAALIFRSVGKAVERGHAEWQLAQPEGKPEEKLTFKLTLTDTGRRLTRDPNNPISRHFSGVEGTRNAVRFLTESETVRAEIAHSLRVEPWQIDLAAPKMAIAEGRGQDTILNGLAQDYKVIILERQFKHADGSVMRFDELTLEQQSDVWSRAIDMAMQQFGGDDIRRKLEEVAKREARGERPERFEGRNGELMERAQQLRSGQFTEETASSQTAAELSKEKQKKQNSMERMAAAKERLITLAVEITTKENERASAQENLASAKDVRGRPTVIKIDPTDSNKIIVVSKGTGEIGQLEEQKKRAEAQYQTAFEANGSYVLNASGVYVSQGLTNNIVQADYQLSRATDRRMQAERTLKERTEKLKRLKQEFARNETATKKLSPDTVTQKKNEIEQLEKDDITAEGSIAQSDEEFKKTTEEEAGKKALSKNLHDIYDKNDRLIQKLDGEATQVGSLAWFDAQIIAAVEDVANKEKVVKQKKRELQRLLKDRNQLLTDAFGKGIAGQNPSVAAIADIISSANSDLTKTEEEIANLQTLEAAGGRKPTEEELERADAIELAAGLETPEKINELEMILLRGGLTKELVVTHGDKGIRLLYEAMFGSTAVLEGKGGKYRLARRLLSKGMIVDKAIVSSGLWGIAENLDAFFGGRSDLKAEYHKAQTNIALIETYRREIAELRIRGENDKANGRLVDIRRLQQENDLKLGLVYDELVTPLLCLDEVKTAGLMISLADDIYERCKQYNPFGEIIGHPQQFQDREIRSTANGEVTVYYPERNDNGSLKKRSTVIVENPGGNNGIRYEVGIDNTAPEGKLQLTAAVPKSDQILDKLPDTVVSTMPEELKFFFYDPLTLNKRADISRINAFIDGLTDVAAVQALTGNKAIIRMLFKVTSEGPPITYGDKIASSEIAQFVIRRDAVTISDLTALESEIDAILTGTQADFMHSLGNALIYNSSEENRQLYQEHFRRVGIVPSPQTFAGCDYFVIQNESGRLIAYYQNPSNNRDESLELYQIIEQRRIPSLNYNLSQDEINALLQRAAAEGFTAMRKVS</sequence>
<feature type="compositionally biased region" description="Basic and acidic residues" evidence="2">
    <location>
        <begin position="724"/>
        <end position="735"/>
    </location>
</feature>
<organism evidence="3 4">
    <name type="scientific">Candidatus Gottesmanbacteria bacterium GW2011_GWA2_42_18</name>
    <dbReference type="NCBI Taxonomy" id="1618442"/>
    <lineage>
        <taxon>Bacteria</taxon>
        <taxon>Candidatus Gottesmaniibacteriota</taxon>
    </lineage>
</organism>
<feature type="coiled-coil region" evidence="1">
    <location>
        <begin position="781"/>
        <end position="848"/>
    </location>
</feature>
<evidence type="ECO:0000313" key="4">
    <source>
        <dbReference type="Proteomes" id="UP000034320"/>
    </source>
</evidence>
<dbReference type="Proteomes" id="UP000034320">
    <property type="component" value="Unassembled WGS sequence"/>
</dbReference>
<gene>
    <name evidence="3" type="ORF">UV09_C0012G0032</name>
</gene>
<accession>A0A0G1CB40</accession>
<comment type="caution">
    <text evidence="3">The sequence shown here is derived from an EMBL/GenBank/DDBJ whole genome shotgun (WGS) entry which is preliminary data.</text>
</comment>
<feature type="compositionally biased region" description="Basic and acidic residues" evidence="2">
    <location>
        <begin position="686"/>
        <end position="713"/>
    </location>
</feature>
<dbReference type="EMBL" id="LCDD01000012">
    <property type="protein sequence ID" value="KKS46863.1"/>
    <property type="molecule type" value="Genomic_DNA"/>
</dbReference>
<feature type="region of interest" description="Disordered" evidence="2">
    <location>
        <begin position="1"/>
        <end position="56"/>
    </location>
</feature>
<evidence type="ECO:0000313" key="3">
    <source>
        <dbReference type="EMBL" id="KKS46863.1"/>
    </source>
</evidence>
<feature type="compositionally biased region" description="Polar residues" evidence="2">
    <location>
        <begin position="513"/>
        <end position="530"/>
    </location>
</feature>
<protein>
    <submittedName>
        <fullName evidence="3">Uncharacterized protein</fullName>
    </submittedName>
</protein>
<evidence type="ECO:0000256" key="2">
    <source>
        <dbReference type="SAM" id="MobiDB-lite"/>
    </source>
</evidence>
<feature type="region of interest" description="Disordered" evidence="2">
    <location>
        <begin position="512"/>
        <end position="544"/>
    </location>
</feature>
<reference evidence="3 4" key="1">
    <citation type="journal article" date="2015" name="Nature">
        <title>rRNA introns, odd ribosomes, and small enigmatic genomes across a large radiation of phyla.</title>
        <authorList>
            <person name="Brown C.T."/>
            <person name="Hug L.A."/>
            <person name="Thomas B.C."/>
            <person name="Sharon I."/>
            <person name="Castelle C.J."/>
            <person name="Singh A."/>
            <person name="Wilkins M.J."/>
            <person name="Williams K.H."/>
            <person name="Banfield J.F."/>
        </authorList>
    </citation>
    <scope>NUCLEOTIDE SEQUENCE [LARGE SCALE GENOMIC DNA]</scope>
</reference>
<name>A0A0G1CB40_9BACT</name>